<reference evidence="2 3" key="1">
    <citation type="journal article" date="2019" name="Nat. Ecol. Evol.">
        <title>Megaphylogeny resolves global patterns of mushroom evolution.</title>
        <authorList>
            <person name="Varga T."/>
            <person name="Krizsan K."/>
            <person name="Foldi C."/>
            <person name="Dima B."/>
            <person name="Sanchez-Garcia M."/>
            <person name="Sanchez-Ramirez S."/>
            <person name="Szollosi G.J."/>
            <person name="Szarkandi J.G."/>
            <person name="Papp V."/>
            <person name="Albert L."/>
            <person name="Andreopoulos W."/>
            <person name="Angelini C."/>
            <person name="Antonin V."/>
            <person name="Barry K.W."/>
            <person name="Bougher N.L."/>
            <person name="Buchanan P."/>
            <person name="Buyck B."/>
            <person name="Bense V."/>
            <person name="Catcheside P."/>
            <person name="Chovatia M."/>
            <person name="Cooper J."/>
            <person name="Damon W."/>
            <person name="Desjardin D."/>
            <person name="Finy P."/>
            <person name="Geml J."/>
            <person name="Haridas S."/>
            <person name="Hughes K."/>
            <person name="Justo A."/>
            <person name="Karasinski D."/>
            <person name="Kautmanova I."/>
            <person name="Kiss B."/>
            <person name="Kocsube S."/>
            <person name="Kotiranta H."/>
            <person name="LaButti K.M."/>
            <person name="Lechner B.E."/>
            <person name="Liimatainen K."/>
            <person name="Lipzen A."/>
            <person name="Lukacs Z."/>
            <person name="Mihaltcheva S."/>
            <person name="Morgado L.N."/>
            <person name="Niskanen T."/>
            <person name="Noordeloos M.E."/>
            <person name="Ohm R.A."/>
            <person name="Ortiz-Santana B."/>
            <person name="Ovrebo C."/>
            <person name="Racz N."/>
            <person name="Riley R."/>
            <person name="Savchenko A."/>
            <person name="Shiryaev A."/>
            <person name="Soop K."/>
            <person name="Spirin V."/>
            <person name="Szebenyi C."/>
            <person name="Tomsovsky M."/>
            <person name="Tulloss R.E."/>
            <person name="Uehling J."/>
            <person name="Grigoriev I.V."/>
            <person name="Vagvolgyi C."/>
            <person name="Papp T."/>
            <person name="Martin F.M."/>
            <person name="Miettinen O."/>
            <person name="Hibbett D.S."/>
            <person name="Nagy L.G."/>
        </authorList>
    </citation>
    <scope>NUCLEOTIDE SEQUENCE [LARGE SCALE GENOMIC DNA]</scope>
    <source>
        <strain evidence="2 3">FP101781</strain>
    </source>
</reference>
<feature type="compositionally biased region" description="Polar residues" evidence="1">
    <location>
        <begin position="301"/>
        <end position="312"/>
    </location>
</feature>
<feature type="compositionally biased region" description="Pro residues" evidence="1">
    <location>
        <begin position="218"/>
        <end position="234"/>
    </location>
</feature>
<feature type="region of interest" description="Disordered" evidence="1">
    <location>
        <begin position="297"/>
        <end position="317"/>
    </location>
</feature>
<gene>
    <name evidence="2" type="ORF">FA13DRAFT_1715350</name>
</gene>
<evidence type="ECO:0000256" key="1">
    <source>
        <dbReference type="SAM" id="MobiDB-lite"/>
    </source>
</evidence>
<organism evidence="2 3">
    <name type="scientific">Coprinellus micaceus</name>
    <name type="common">Glistening ink-cap mushroom</name>
    <name type="synonym">Coprinus micaceus</name>
    <dbReference type="NCBI Taxonomy" id="71717"/>
    <lineage>
        <taxon>Eukaryota</taxon>
        <taxon>Fungi</taxon>
        <taxon>Dikarya</taxon>
        <taxon>Basidiomycota</taxon>
        <taxon>Agaricomycotina</taxon>
        <taxon>Agaricomycetes</taxon>
        <taxon>Agaricomycetidae</taxon>
        <taxon>Agaricales</taxon>
        <taxon>Agaricineae</taxon>
        <taxon>Psathyrellaceae</taxon>
        <taxon>Coprinellus</taxon>
    </lineage>
</organism>
<proteinExistence type="predicted"/>
<feature type="compositionally biased region" description="Pro residues" evidence="1">
    <location>
        <begin position="127"/>
        <end position="152"/>
    </location>
</feature>
<comment type="caution">
    <text evidence="2">The sequence shown here is derived from an EMBL/GenBank/DDBJ whole genome shotgun (WGS) entry which is preliminary data.</text>
</comment>
<dbReference type="PRINTS" id="PR01217">
    <property type="entry name" value="PRICHEXTENSN"/>
</dbReference>
<dbReference type="AlphaFoldDB" id="A0A4Y7SNW3"/>
<feature type="compositionally biased region" description="Pro residues" evidence="1">
    <location>
        <begin position="103"/>
        <end position="120"/>
    </location>
</feature>
<name>A0A4Y7SNW3_COPMI</name>
<evidence type="ECO:0000313" key="3">
    <source>
        <dbReference type="Proteomes" id="UP000298030"/>
    </source>
</evidence>
<dbReference type="Proteomes" id="UP000298030">
    <property type="component" value="Unassembled WGS sequence"/>
</dbReference>
<dbReference type="STRING" id="71717.A0A4Y7SNW3"/>
<evidence type="ECO:0000313" key="2">
    <source>
        <dbReference type="EMBL" id="TEB23546.1"/>
    </source>
</evidence>
<feature type="region of interest" description="Disordered" evidence="1">
    <location>
        <begin position="12"/>
        <end position="268"/>
    </location>
</feature>
<feature type="compositionally biased region" description="Polar residues" evidence="1">
    <location>
        <begin position="237"/>
        <end position="259"/>
    </location>
</feature>
<dbReference type="EMBL" id="QPFP01000077">
    <property type="protein sequence ID" value="TEB23546.1"/>
    <property type="molecule type" value="Genomic_DNA"/>
</dbReference>
<accession>A0A4Y7SNW3</accession>
<protein>
    <submittedName>
        <fullName evidence="2">Uncharacterized protein</fullName>
    </submittedName>
</protein>
<keyword evidence="3" id="KW-1185">Reference proteome</keyword>
<sequence length="386" mass="40187">MSFIPEYLLRGPAPTAQNTIGNQWLAPNQSTALNRVKDDDDDDADAMSENHDSDIDMSFDGLPAMSASSEDEMAAEIEASLQVRSDENSDCLRGPVATADLPLPLPGPVPALPGRVPPAPDARSLPGPVPSAPQAPPPLPGCVPPAPTPKPALPGRVPSAPNAPLSGPTPPALKAKPALPGRVPSAPPATPALPGRVPSAPQAQPALPGPVPSAATLPLPPTSALPPPSRPRPIPRLNTNRPFVSNITSRKTKRAQPSSAPIPIPTPNDVVMIDSDSSDMGGQGGVSPDVIWVSDDEDSAQVPQPGSSTGPGTRQAAVHARRPPPLVNLNAIEPIVYSRPLTAHESLSLAEATREFTQLYQELNTLNLIQSMQLRELQTLEAAARL</sequence>
<feature type="compositionally biased region" description="Polar residues" evidence="1">
    <location>
        <begin position="15"/>
        <end position="33"/>
    </location>
</feature>